<evidence type="ECO:0000256" key="1">
    <source>
        <dbReference type="ARBA" id="ARBA00022741"/>
    </source>
</evidence>
<dbReference type="PANTHER" id="PTHR47978">
    <property type="match status" value="1"/>
</dbReference>
<dbReference type="PRINTS" id="PR00449">
    <property type="entry name" value="RASTRNSFRMNG"/>
</dbReference>
<organism evidence="3 4">
    <name type="scientific">Cavenderia fasciculata</name>
    <name type="common">Slime mold</name>
    <name type="synonym">Dictyostelium fasciculatum</name>
    <dbReference type="NCBI Taxonomy" id="261658"/>
    <lineage>
        <taxon>Eukaryota</taxon>
        <taxon>Amoebozoa</taxon>
        <taxon>Evosea</taxon>
        <taxon>Eumycetozoa</taxon>
        <taxon>Dictyostelia</taxon>
        <taxon>Acytosteliales</taxon>
        <taxon>Cavenderiaceae</taxon>
        <taxon>Cavenderia</taxon>
    </lineage>
</organism>
<evidence type="ECO:0000313" key="3">
    <source>
        <dbReference type="EMBL" id="EGG21232.1"/>
    </source>
</evidence>
<dbReference type="PROSITE" id="PS51419">
    <property type="entry name" value="RAB"/>
    <property type="match status" value="1"/>
</dbReference>
<keyword evidence="1" id="KW-0547">Nucleotide-binding</keyword>
<dbReference type="RefSeq" id="XP_004359082.1">
    <property type="nucleotide sequence ID" value="XM_004359025.1"/>
</dbReference>
<dbReference type="OMA" id="RFRAGPY"/>
<dbReference type="GeneID" id="14874231"/>
<dbReference type="NCBIfam" id="TIGR00231">
    <property type="entry name" value="small_GTP"/>
    <property type="match status" value="1"/>
</dbReference>
<name>F4PQW7_CACFS</name>
<dbReference type="OrthoDB" id="25896at2759"/>
<keyword evidence="4" id="KW-1185">Reference proteome</keyword>
<accession>F4PQW7</accession>
<dbReference type="SMART" id="SM00175">
    <property type="entry name" value="RAB"/>
    <property type="match status" value="1"/>
</dbReference>
<dbReference type="InterPro" id="IPR027417">
    <property type="entry name" value="P-loop_NTPase"/>
</dbReference>
<feature type="region of interest" description="Disordered" evidence="2">
    <location>
        <begin position="174"/>
        <end position="206"/>
    </location>
</feature>
<evidence type="ECO:0000313" key="4">
    <source>
        <dbReference type="Proteomes" id="UP000007797"/>
    </source>
</evidence>
<dbReference type="InterPro" id="IPR001806">
    <property type="entry name" value="Small_GTPase"/>
</dbReference>
<dbReference type="EMBL" id="GL883010">
    <property type="protein sequence ID" value="EGG21232.1"/>
    <property type="molecule type" value="Genomic_DNA"/>
</dbReference>
<dbReference type="KEGG" id="dfa:DFA_01107"/>
<dbReference type="Pfam" id="PF00071">
    <property type="entry name" value="Ras"/>
    <property type="match status" value="1"/>
</dbReference>
<dbReference type="Proteomes" id="UP000007797">
    <property type="component" value="Unassembled WGS sequence"/>
</dbReference>
<dbReference type="FunFam" id="3.40.50.300:FF:001204">
    <property type="entry name" value="Small GTP-binding protein, putative"/>
    <property type="match status" value="1"/>
</dbReference>
<dbReference type="InterPro" id="IPR005225">
    <property type="entry name" value="Small_GTP-bd"/>
</dbReference>
<dbReference type="STRING" id="1054147.F4PQW7"/>
<gene>
    <name evidence="3" type="primary">rab24</name>
    <name evidence="3" type="ORF">DFA_01107</name>
</gene>
<dbReference type="AlphaFoldDB" id="F4PQW7"/>
<dbReference type="SMART" id="SM00174">
    <property type="entry name" value="RHO"/>
    <property type="match status" value="1"/>
</dbReference>
<dbReference type="SUPFAM" id="SSF52540">
    <property type="entry name" value="P-loop containing nucleoside triphosphate hydrolases"/>
    <property type="match status" value="1"/>
</dbReference>
<dbReference type="GO" id="GO:0005525">
    <property type="term" value="F:GTP binding"/>
    <property type="evidence" value="ECO:0007669"/>
    <property type="project" value="InterPro"/>
</dbReference>
<feature type="compositionally biased region" description="Low complexity" evidence="2">
    <location>
        <begin position="180"/>
        <end position="206"/>
    </location>
</feature>
<dbReference type="PROSITE" id="PS51420">
    <property type="entry name" value="RHO"/>
    <property type="match status" value="1"/>
</dbReference>
<dbReference type="SMART" id="SM00173">
    <property type="entry name" value="RAS"/>
    <property type="match status" value="1"/>
</dbReference>
<sequence length="206" mass="22910">MSKDIKVVVLGLTSVGKSCLVQRFMYNNFEHTVMTVGGAYSCKRIQVGNNEVYLGIWDTAGTERYEAVNRSYYRRARAAIVCYDLTNLSSLDKVTFWVEELTHNEPNIDIYIVGNKLDLIQEGEKRQVTQQQVDEIANKYNAVTLETSSKTGENINLLLQTIAENFVKKYPNEVQGGGNVNNNSNNNNGSGSVNMNSNSKKSGGCC</sequence>
<protein>
    <submittedName>
        <fullName evidence="3">Rab GTPase</fullName>
    </submittedName>
</protein>
<evidence type="ECO:0000256" key="2">
    <source>
        <dbReference type="SAM" id="MobiDB-lite"/>
    </source>
</evidence>
<dbReference type="Gene3D" id="3.40.50.300">
    <property type="entry name" value="P-loop containing nucleotide triphosphate hydrolases"/>
    <property type="match status" value="1"/>
</dbReference>
<reference evidence="4" key="1">
    <citation type="journal article" date="2011" name="Genome Res.">
        <title>Phylogeny-wide analysis of social amoeba genomes highlights ancient origins for complex intercellular communication.</title>
        <authorList>
            <person name="Heidel A.J."/>
            <person name="Lawal H.M."/>
            <person name="Felder M."/>
            <person name="Schilde C."/>
            <person name="Helps N.R."/>
            <person name="Tunggal B."/>
            <person name="Rivero F."/>
            <person name="John U."/>
            <person name="Schleicher M."/>
            <person name="Eichinger L."/>
            <person name="Platzer M."/>
            <person name="Noegel A.A."/>
            <person name="Schaap P."/>
            <person name="Gloeckner G."/>
        </authorList>
    </citation>
    <scope>NUCLEOTIDE SEQUENCE [LARGE SCALE GENOMIC DNA]</scope>
    <source>
        <strain evidence="4">SH3</strain>
    </source>
</reference>
<dbReference type="GO" id="GO:0003924">
    <property type="term" value="F:GTPase activity"/>
    <property type="evidence" value="ECO:0007669"/>
    <property type="project" value="InterPro"/>
</dbReference>
<dbReference type="PROSITE" id="PS51421">
    <property type="entry name" value="RAS"/>
    <property type="match status" value="1"/>
</dbReference>
<proteinExistence type="predicted"/>